<dbReference type="SUPFAM" id="SSF110997">
    <property type="entry name" value="Sporulation related repeat"/>
    <property type="match status" value="1"/>
</dbReference>
<dbReference type="Gene3D" id="2.40.40.10">
    <property type="entry name" value="RlpA-like domain"/>
    <property type="match status" value="1"/>
</dbReference>
<keyword evidence="2 4" id="KW-0456">Lyase</keyword>
<keyword evidence="9" id="KW-1185">Reference proteome</keyword>
<dbReference type="InterPro" id="IPR036680">
    <property type="entry name" value="SPOR-like_sf"/>
</dbReference>
<dbReference type="eggNOG" id="COG0797">
    <property type="taxonomic scope" value="Bacteria"/>
</dbReference>
<dbReference type="GO" id="GO:0071555">
    <property type="term" value="P:cell wall organization"/>
    <property type="evidence" value="ECO:0007669"/>
    <property type="project" value="UniProtKB-KW"/>
</dbReference>
<dbReference type="STRING" id="1357400.HMPREF2086_00733"/>
<dbReference type="HOGENOM" id="CLU_042923_3_4_7"/>
<evidence type="ECO:0000256" key="3">
    <source>
        <dbReference type="ARBA" id="ARBA00023316"/>
    </source>
</evidence>
<dbReference type="NCBIfam" id="TIGR00413">
    <property type="entry name" value="rlpA"/>
    <property type="match status" value="1"/>
</dbReference>
<comment type="caution">
    <text evidence="8">The sequence shown here is derived from an EMBL/GenBank/DDBJ whole genome shotgun (WGS) entry which is preliminary data.</text>
</comment>
<evidence type="ECO:0000313" key="9">
    <source>
        <dbReference type="Proteomes" id="UP000018731"/>
    </source>
</evidence>
<comment type="similarity">
    <text evidence="4 5">Belongs to the RlpA family.</text>
</comment>
<organism evidence="8 9">
    <name type="scientific">Helicobacter macacae MIT 99-5501</name>
    <dbReference type="NCBI Taxonomy" id="1357400"/>
    <lineage>
        <taxon>Bacteria</taxon>
        <taxon>Pseudomonadati</taxon>
        <taxon>Campylobacterota</taxon>
        <taxon>Epsilonproteobacteria</taxon>
        <taxon>Campylobacterales</taxon>
        <taxon>Helicobacteraceae</taxon>
        <taxon>Helicobacter</taxon>
    </lineage>
</organism>
<dbReference type="GO" id="GO:0008932">
    <property type="term" value="F:lytic endotransglycosylase activity"/>
    <property type="evidence" value="ECO:0007669"/>
    <property type="project" value="UniProtKB-UniRule"/>
</dbReference>
<dbReference type="EMBL" id="AZJI01000004">
    <property type="protein sequence ID" value="ETD23986.1"/>
    <property type="molecule type" value="Genomic_DNA"/>
</dbReference>
<dbReference type="PANTHER" id="PTHR34183:SF1">
    <property type="entry name" value="ENDOLYTIC PEPTIDOGLYCAN TRANSGLYCOSYLASE RLPA"/>
    <property type="match status" value="1"/>
</dbReference>
<sequence>MRFRKTKYANCIDSLFFLHFLSLFASLSKSFSRRFFYHSSFLYKPLCYKLTTRKLSKLTKLPKIIHYTNFIVIFGFLAICLTACANESVYRGGLGAFKDYEALSSYRSVGKAQHFANQVFENERFEKAFGKTFSNREKNTSFGKSFEQNFTASNAPIDSFSGGGASLMYGMRESQAIQRATMRPYQIAGKWYYPTQVKIGETFDGIASWYGPNFHAKKTSNGETYNMHAHTAASKTLPMNTIVKVLNKENGKTTIVRINDRGPFVDGRIIDLSNVAAKDIDMVTKGTAKVRLEVIGFGGKVDKNYQNSLNVSNEAIQDEFEVGETKEAVAGGVFSLQVGVFKLKDGAQATKKKFDDIAKEYNVFIKEDNGLYRVFVQGFSSEAEAQDFAKSNGLTPIIVRE</sequence>
<dbReference type="PANTHER" id="PTHR34183">
    <property type="entry name" value="ENDOLYTIC PEPTIDOGLYCAN TRANSGLYCOSYLASE RLPA"/>
    <property type="match status" value="1"/>
</dbReference>
<dbReference type="EC" id="4.2.2.-" evidence="4"/>
<dbReference type="InterPro" id="IPR012997">
    <property type="entry name" value="RplA"/>
</dbReference>
<dbReference type="InterPro" id="IPR009009">
    <property type="entry name" value="RlpA-like_DPBB"/>
</dbReference>
<evidence type="ECO:0000256" key="2">
    <source>
        <dbReference type="ARBA" id="ARBA00023239"/>
    </source>
</evidence>
<keyword evidence="6" id="KW-1133">Transmembrane helix</keyword>
<dbReference type="SUPFAM" id="SSF50685">
    <property type="entry name" value="Barwin-like endoglucanases"/>
    <property type="match status" value="1"/>
</dbReference>
<reference evidence="8 9" key="1">
    <citation type="journal article" date="2014" name="Genome Announc.">
        <title>Draft genome sequences of six enterohepatic helicobacter species isolated from humans and one from rhesus macaques.</title>
        <authorList>
            <person name="Shen Z."/>
            <person name="Sheh A."/>
            <person name="Young S.K."/>
            <person name="Abouelliel A."/>
            <person name="Ward D.V."/>
            <person name="Earl A.M."/>
            <person name="Fox J.G."/>
        </authorList>
    </citation>
    <scope>NUCLEOTIDE SEQUENCE [LARGE SCALE GENOMIC DNA]</scope>
    <source>
        <strain evidence="8 9">MIT 99-5501</strain>
    </source>
</reference>
<dbReference type="GO" id="GO:0042834">
    <property type="term" value="F:peptidoglycan binding"/>
    <property type="evidence" value="ECO:0007669"/>
    <property type="project" value="InterPro"/>
</dbReference>
<feature type="domain" description="SPOR" evidence="7">
    <location>
        <begin position="328"/>
        <end position="401"/>
    </location>
</feature>
<dbReference type="InterPro" id="IPR007730">
    <property type="entry name" value="SPOR-like_dom"/>
</dbReference>
<dbReference type="InterPro" id="IPR036908">
    <property type="entry name" value="RlpA-like_sf"/>
</dbReference>
<dbReference type="Gene3D" id="3.30.70.1070">
    <property type="entry name" value="Sporulation related repeat"/>
    <property type="match status" value="1"/>
</dbReference>
<evidence type="ECO:0000259" key="7">
    <source>
        <dbReference type="PROSITE" id="PS51724"/>
    </source>
</evidence>
<dbReference type="RefSeq" id="WP_023927457.1">
    <property type="nucleotide sequence ID" value="NZ_KI669454.1"/>
</dbReference>
<evidence type="ECO:0000256" key="4">
    <source>
        <dbReference type="HAMAP-Rule" id="MF_02071"/>
    </source>
</evidence>
<evidence type="ECO:0000256" key="1">
    <source>
        <dbReference type="ARBA" id="ARBA00022729"/>
    </source>
</evidence>
<dbReference type="Proteomes" id="UP000018731">
    <property type="component" value="Unassembled WGS sequence"/>
</dbReference>
<keyword evidence="6" id="KW-0472">Membrane</keyword>
<dbReference type="PATRIC" id="fig|1357400.3.peg.1011"/>
<keyword evidence="6" id="KW-0812">Transmembrane</keyword>
<dbReference type="PROSITE" id="PS51724">
    <property type="entry name" value="SPOR"/>
    <property type="match status" value="1"/>
</dbReference>
<dbReference type="CDD" id="cd22268">
    <property type="entry name" value="DPBB_RlpA-like"/>
    <property type="match status" value="1"/>
</dbReference>
<dbReference type="HAMAP" id="MF_02071">
    <property type="entry name" value="RlpA"/>
    <property type="match status" value="1"/>
</dbReference>
<dbReference type="Pfam" id="PF05036">
    <property type="entry name" value="SPOR"/>
    <property type="match status" value="1"/>
</dbReference>
<evidence type="ECO:0000256" key="5">
    <source>
        <dbReference type="RuleBase" id="RU003495"/>
    </source>
</evidence>
<dbReference type="AlphaFoldDB" id="V8CBA2"/>
<protein>
    <recommendedName>
        <fullName evidence="4">Probable endolytic peptidoglycan transglycosylase RlpA</fullName>
        <ecNumber evidence="4">4.2.2.-</ecNumber>
    </recommendedName>
</protein>
<dbReference type="GO" id="GO:0000270">
    <property type="term" value="P:peptidoglycan metabolic process"/>
    <property type="evidence" value="ECO:0007669"/>
    <property type="project" value="UniProtKB-UniRule"/>
</dbReference>
<evidence type="ECO:0000313" key="8">
    <source>
        <dbReference type="EMBL" id="ETD23986.1"/>
    </source>
</evidence>
<dbReference type="Pfam" id="PF03330">
    <property type="entry name" value="DPBB_1"/>
    <property type="match status" value="1"/>
</dbReference>
<feature type="transmembrane region" description="Helical" evidence="6">
    <location>
        <begin position="64"/>
        <end position="85"/>
    </location>
</feature>
<evidence type="ECO:0000256" key="6">
    <source>
        <dbReference type="SAM" id="Phobius"/>
    </source>
</evidence>
<dbReference type="OrthoDB" id="9779128at2"/>
<accession>V8CBA2</accession>
<comment type="function">
    <text evidence="4">Lytic transglycosylase with a strong preference for naked glycan strands that lack stem peptides.</text>
</comment>
<dbReference type="InterPro" id="IPR034718">
    <property type="entry name" value="RlpA"/>
</dbReference>
<keyword evidence="1" id="KW-0732">Signal</keyword>
<proteinExistence type="inferred from homology"/>
<keyword evidence="3 4" id="KW-0961">Cell wall biogenesis/degradation</keyword>
<gene>
    <name evidence="4" type="primary">rlpA</name>
    <name evidence="8" type="ORF">HMPREF2086_00733</name>
</gene>
<name>V8CBA2_9HELI</name>